<accession>A0A381FPL6</accession>
<dbReference type="AlphaFoldDB" id="A0A381FPL6"/>
<dbReference type="EMBL" id="UFVR01000004">
    <property type="protein sequence ID" value="SUX48485.1"/>
    <property type="molecule type" value="Genomic_DNA"/>
</dbReference>
<reference evidence="2 3" key="1">
    <citation type="submission" date="2018-06" db="EMBL/GenBank/DDBJ databases">
        <authorList>
            <consortium name="Pathogen Informatics"/>
            <person name="Doyle S."/>
        </authorList>
    </citation>
    <scope>NUCLEOTIDE SEQUENCE [LARGE SCALE GENOMIC DNA]</scope>
    <source>
        <strain evidence="2 3">NCTC13532</strain>
    </source>
</reference>
<sequence length="114" mass="13916">MHWKNIKDKVLIFGEDDYVFADMFVSIINEYDKIVTNDDLRRYTFKMLEELMDENLIKVYLLNDNAKDLQINLYDYSSKQKKMDLIILLDKKWRQINYRLPQPNELFWITADLL</sequence>
<proteinExistence type="predicted"/>
<dbReference type="Proteomes" id="UP000269076">
    <property type="component" value="Chromosome"/>
</dbReference>
<reference evidence="1 4" key="2">
    <citation type="submission" date="2018-11" db="EMBL/GenBank/DDBJ databases">
        <title>Proposal to divide the Flavobacteriaceae and reorganize its genera based on Amino Acid Identity values calculated from whole genome sequences.</title>
        <authorList>
            <person name="Nicholson A.C."/>
            <person name="Gulvik C.A."/>
            <person name="Whitney A.M."/>
            <person name="Humrighouse B.W."/>
            <person name="Bell M."/>
            <person name="Holmes B."/>
            <person name="Steigerwalt A."/>
            <person name="Villarma A."/>
            <person name="Sheth M."/>
            <person name="Batra D."/>
            <person name="Pryor J."/>
            <person name="Bernardet J.-F."/>
            <person name="Hugo C."/>
            <person name="Kampfer P."/>
            <person name="Newman J."/>
            <person name="Mcquiston J.R."/>
        </authorList>
    </citation>
    <scope>NUCLEOTIDE SEQUENCE [LARGE SCALE GENOMIC DNA]</scope>
    <source>
        <strain evidence="1 4">G0211</strain>
    </source>
</reference>
<evidence type="ECO:0000313" key="3">
    <source>
        <dbReference type="Proteomes" id="UP000254282"/>
    </source>
</evidence>
<evidence type="ECO:0000313" key="1">
    <source>
        <dbReference type="EMBL" id="AZA62801.1"/>
    </source>
</evidence>
<dbReference type="EMBL" id="CP033928">
    <property type="protein sequence ID" value="AZA62801.1"/>
    <property type="molecule type" value="Genomic_DNA"/>
</dbReference>
<evidence type="ECO:0000313" key="4">
    <source>
        <dbReference type="Proteomes" id="UP000269076"/>
    </source>
</evidence>
<dbReference type="Proteomes" id="UP000254282">
    <property type="component" value="Unassembled WGS sequence"/>
</dbReference>
<evidence type="ECO:0000313" key="2">
    <source>
        <dbReference type="EMBL" id="SUX48485.1"/>
    </source>
</evidence>
<protein>
    <submittedName>
        <fullName evidence="2">Uncharacterized protein</fullName>
    </submittedName>
</protein>
<organism evidence="2 3">
    <name type="scientific">Chryseobacterium indoltheticum</name>
    <dbReference type="NCBI Taxonomy" id="254"/>
    <lineage>
        <taxon>Bacteria</taxon>
        <taxon>Pseudomonadati</taxon>
        <taxon>Bacteroidota</taxon>
        <taxon>Flavobacteriia</taxon>
        <taxon>Flavobacteriales</taxon>
        <taxon>Weeksellaceae</taxon>
        <taxon>Chryseobacterium group</taxon>
        <taxon>Chryseobacterium</taxon>
    </lineage>
</organism>
<gene>
    <name evidence="1" type="ORF">EG340_18030</name>
    <name evidence="2" type="ORF">NCTC13532_04102</name>
</gene>
<dbReference type="RefSeq" id="WP_115621583.1">
    <property type="nucleotide sequence ID" value="NZ_CP033928.1"/>
</dbReference>
<name>A0A381FPL6_9FLAO</name>